<dbReference type="Pfam" id="PF19311">
    <property type="entry name" value="KELAA"/>
    <property type="match status" value="1"/>
</dbReference>
<proteinExistence type="inferred from homology"/>
<dbReference type="InterPro" id="IPR045668">
    <property type="entry name" value="FHIP_KELAA_motif"/>
</dbReference>
<dbReference type="PANTHER" id="PTHR21705:SF11">
    <property type="entry name" value="FHIP FAMILY PROTEIN CG3558"/>
    <property type="match status" value="1"/>
</dbReference>
<comment type="caution">
    <text evidence="4">The sequence shown here is derived from an EMBL/GenBank/DDBJ whole genome shotgun (WGS) entry which is preliminary data.</text>
</comment>
<feature type="region of interest" description="Disordered" evidence="2">
    <location>
        <begin position="659"/>
        <end position="681"/>
    </location>
</feature>
<dbReference type="InterPro" id="IPR019384">
    <property type="entry name" value="FHIP"/>
</dbReference>
<feature type="compositionally biased region" description="Basic and acidic residues" evidence="2">
    <location>
        <begin position="457"/>
        <end position="468"/>
    </location>
</feature>
<comment type="similarity">
    <text evidence="1">Belongs to the FHIP family.</text>
</comment>
<evidence type="ECO:0000259" key="3">
    <source>
        <dbReference type="Pfam" id="PF19314"/>
    </source>
</evidence>
<evidence type="ECO:0000256" key="1">
    <source>
        <dbReference type="ARBA" id="ARBA00024336"/>
    </source>
</evidence>
<dbReference type="EMBL" id="MCGT01000005">
    <property type="protein sequence ID" value="ORX59594.1"/>
    <property type="molecule type" value="Genomic_DNA"/>
</dbReference>
<gene>
    <name evidence="4" type="ORF">DM01DRAFT_1405113</name>
</gene>
<feature type="region of interest" description="Disordered" evidence="2">
    <location>
        <begin position="938"/>
        <end position="966"/>
    </location>
</feature>
<feature type="region of interest" description="Disordered" evidence="2">
    <location>
        <begin position="721"/>
        <end position="740"/>
    </location>
</feature>
<feature type="compositionally biased region" description="Basic and acidic residues" evidence="2">
    <location>
        <begin position="721"/>
        <end position="733"/>
    </location>
</feature>
<dbReference type="Pfam" id="PF19314">
    <property type="entry name" value="DUF5917"/>
    <property type="match status" value="1"/>
</dbReference>
<feature type="compositionally biased region" description="Low complexity" evidence="2">
    <location>
        <begin position="990"/>
        <end position="1001"/>
    </location>
</feature>
<keyword evidence="5" id="KW-1185">Reference proteome</keyword>
<dbReference type="PANTHER" id="PTHR21705">
    <property type="entry name" value="RAI16 PROTEIN-RELATED"/>
    <property type="match status" value="1"/>
</dbReference>
<feature type="compositionally biased region" description="Low complexity" evidence="2">
    <location>
        <begin position="473"/>
        <end position="484"/>
    </location>
</feature>
<sequence>MFISKLLSRNNSKTKQELLIQYWSSIQRYYETAEDALKDAVDLTPIPNALQDIIKVIQAEELEHQRTNETLETGPCLEYLLQRRVLEELVEFAKVDTPFGMRIQCLRFFYSLVTNVHAQLLPERAVHVPLHKLITHCHRLIASHNDQIDVDPDASSEERYAVVAELSLELVKLMHGVFSHFKGTNAALMDLFFERGWCRGLGESVWRCSQDGKTYLKRQDSADEKIQWNVFIMPRFDMFSYLIDFMNIPGETGEIAREAILFALRLLEGDPEYVCYVVEYSGLCEVMAERLAAMFAMLPKNVGAFSISSNNRVVPVRPPRRRIQFSIPAMITNNSLIITVNAHHSVRRKRRKRSPFDSNFIRTLELSRGDDIVVDHFYSFWEYLNDVARVADKRLMTALMAQLTTSFWHPVVCTALSSPSNDAAVAATAYATEMIRSLTDQTLLHAFLVVLTGEEGGVGKDLEPERRPSPSASTSTSTTTTTTTLSREDDDVAADLAVADKPTDQADPADQPSLPHESDFTHRRSSTASTTEPGRPLSVATTATAKSVLDDDDLTLRFLLIHRLSSEDMDLSLATLRLFDTILETYNQFVIYNLVLRNFIDINPDGQYAASSLSSSSIPEDPNDDKKADKVRWLVERILSLLPLEDELEGMNQRTPLSVRMSREGSLGRSGSSHGSSQSTLQHAIPANSYDDYFHEARERFQYGILARSFWQLPYPPVKSKTDLDREKEDRQGRPRRPKSMVVGREAARLMLNQEGSSGLPLSMSSSNLFGQQEEQEDLIKRCESYEGLFLQQIFGLFGQLLEASFEQNLLVTSILQKLAGVMDRRVDGVICDWRAIRMGEDGSMYGGVWTLPTTTTRARQSLYAILEQVTFEALKRAQLVPNFENRIAMAKKRGIPLFSTTPSHQGQTSSFLRDFHMQQQQQHLHQILRSTASALHLTPSHSSPRESTSADSHPTPATPADPPRLSKQASLTQLFNKHHAPLPSPPSPSSSKSATTATRPKLNQLDVSPATLQQTGSDTSSPSALFFQQKANATPVTMTNPFAKLSNFVHAYIVLQEFCKELAAVVLVRHSSAYPDDTPISAGHRQTRMAAWQNEMHLPSSRSSLSSPIHHLLSPTQRFLLQTNNPTKEDPDRKWRQRMSVATMTTLDWKQSFLDPIDEKQTTQSPESLS</sequence>
<protein>
    <recommendedName>
        <fullName evidence="3">FHF complex subunit HOOK-interacting protein C-terminal domain-containing protein</fullName>
    </recommendedName>
</protein>
<dbReference type="InterPro" id="IPR045669">
    <property type="entry name" value="FHIP_C"/>
</dbReference>
<reference evidence="4 5" key="1">
    <citation type="submission" date="2016-07" db="EMBL/GenBank/DDBJ databases">
        <title>Pervasive Adenine N6-methylation of Active Genes in Fungi.</title>
        <authorList>
            <consortium name="DOE Joint Genome Institute"/>
            <person name="Mondo S.J."/>
            <person name="Dannebaum R.O."/>
            <person name="Kuo R.C."/>
            <person name="Labutti K."/>
            <person name="Haridas S."/>
            <person name="Kuo A."/>
            <person name="Salamov A."/>
            <person name="Ahrendt S.R."/>
            <person name="Lipzen A."/>
            <person name="Sullivan W."/>
            <person name="Andreopoulos W.B."/>
            <person name="Clum A."/>
            <person name="Lindquist E."/>
            <person name="Daum C."/>
            <person name="Ramamoorthy G.K."/>
            <person name="Gryganskyi A."/>
            <person name="Culley D."/>
            <person name="Magnuson J.K."/>
            <person name="James T.Y."/>
            <person name="O'Malley M.A."/>
            <person name="Stajich J.E."/>
            <person name="Spatafora J.W."/>
            <person name="Visel A."/>
            <person name="Grigoriev I.V."/>
        </authorList>
    </citation>
    <scope>NUCLEOTIDE SEQUENCE [LARGE SCALE GENOMIC DNA]</scope>
    <source>
        <strain evidence="4 5">NRRL 3301</strain>
    </source>
</reference>
<dbReference type="Pfam" id="PF10257">
    <property type="entry name" value="RAI16-like"/>
    <property type="match status" value="1"/>
</dbReference>
<accession>A0A1X2GRB8</accession>
<feature type="compositionally biased region" description="Low complexity" evidence="2">
    <location>
        <begin position="664"/>
        <end position="679"/>
    </location>
</feature>
<dbReference type="OrthoDB" id="5350595at2759"/>
<evidence type="ECO:0000313" key="4">
    <source>
        <dbReference type="EMBL" id="ORX59594.1"/>
    </source>
</evidence>
<feature type="region of interest" description="Disordered" evidence="2">
    <location>
        <begin position="457"/>
        <end position="537"/>
    </location>
</feature>
<feature type="region of interest" description="Disordered" evidence="2">
    <location>
        <begin position="978"/>
        <end position="1007"/>
    </location>
</feature>
<organism evidence="4 5">
    <name type="scientific">Hesseltinella vesiculosa</name>
    <dbReference type="NCBI Taxonomy" id="101127"/>
    <lineage>
        <taxon>Eukaryota</taxon>
        <taxon>Fungi</taxon>
        <taxon>Fungi incertae sedis</taxon>
        <taxon>Mucoromycota</taxon>
        <taxon>Mucoromycotina</taxon>
        <taxon>Mucoromycetes</taxon>
        <taxon>Mucorales</taxon>
        <taxon>Cunninghamellaceae</taxon>
        <taxon>Hesseltinella</taxon>
    </lineage>
</organism>
<name>A0A1X2GRB8_9FUNG</name>
<evidence type="ECO:0000313" key="5">
    <source>
        <dbReference type="Proteomes" id="UP000242146"/>
    </source>
</evidence>
<dbReference type="Proteomes" id="UP000242146">
    <property type="component" value="Unassembled WGS sequence"/>
</dbReference>
<feature type="domain" description="FHF complex subunit HOOK-interacting protein C-terminal" evidence="3">
    <location>
        <begin position="787"/>
        <end position="894"/>
    </location>
</feature>
<dbReference type="AlphaFoldDB" id="A0A1X2GRB8"/>
<feature type="compositionally biased region" description="Polar residues" evidence="2">
    <location>
        <begin position="938"/>
        <end position="953"/>
    </location>
</feature>
<evidence type="ECO:0000256" key="2">
    <source>
        <dbReference type="SAM" id="MobiDB-lite"/>
    </source>
</evidence>